<accession>A0A1Y1CEQ7</accession>
<dbReference type="SUPFAM" id="SSF56300">
    <property type="entry name" value="Metallo-dependent phosphatases"/>
    <property type="match status" value="1"/>
</dbReference>
<dbReference type="InterPro" id="IPR039331">
    <property type="entry name" value="PAPs-like"/>
</dbReference>
<evidence type="ECO:0000313" key="5">
    <source>
        <dbReference type="EMBL" id="BAX78838.1"/>
    </source>
</evidence>
<feature type="signal peptide" evidence="2">
    <location>
        <begin position="1"/>
        <end position="23"/>
    </location>
</feature>
<reference evidence="6" key="2">
    <citation type="journal article" date="2020" name="Antonie Van Leeuwenhoek">
        <title>Labilibaculum antarcticum sp. nov., a novel facultative anaerobic, psychrotorelant bacterium isolated from marine sediment of Antarctica.</title>
        <authorList>
            <person name="Watanabe M."/>
            <person name="Kojima H."/>
            <person name="Fukui M."/>
        </authorList>
    </citation>
    <scope>NUCLEOTIDE SEQUENCE [LARGE SCALE GENOMIC DNA]</scope>
    <source>
        <strain evidence="6">SPP2</strain>
    </source>
</reference>
<gene>
    <name evidence="5" type="ORF">ALGA_0445</name>
</gene>
<feature type="chain" id="PRO_5013186143" description="Calcineurin-like phosphoesterase domain-containing protein" evidence="2">
    <location>
        <begin position="24"/>
        <end position="386"/>
    </location>
</feature>
<dbReference type="InterPro" id="IPR008963">
    <property type="entry name" value="Purple_acid_Pase-like_N"/>
</dbReference>
<dbReference type="GO" id="GO:0046872">
    <property type="term" value="F:metal ion binding"/>
    <property type="evidence" value="ECO:0007669"/>
    <property type="project" value="InterPro"/>
</dbReference>
<feature type="domain" description="Calcineurin-like phosphoesterase" evidence="3">
    <location>
        <begin position="137"/>
        <end position="334"/>
    </location>
</feature>
<dbReference type="Pfam" id="PF16656">
    <property type="entry name" value="Pur_ac_phosph_N"/>
    <property type="match status" value="1"/>
</dbReference>
<dbReference type="InterPro" id="IPR004843">
    <property type="entry name" value="Calcineurin-like_PHP"/>
</dbReference>
<dbReference type="Pfam" id="PF00149">
    <property type="entry name" value="Metallophos"/>
    <property type="match status" value="1"/>
</dbReference>
<keyword evidence="1 2" id="KW-0732">Signal</keyword>
<protein>
    <recommendedName>
        <fullName evidence="7">Calcineurin-like phosphoesterase domain-containing protein</fullName>
    </recommendedName>
</protein>
<organism evidence="5 6">
    <name type="scientific">Labilibaculum antarcticum</name>
    <dbReference type="NCBI Taxonomy" id="1717717"/>
    <lineage>
        <taxon>Bacteria</taxon>
        <taxon>Pseudomonadati</taxon>
        <taxon>Bacteroidota</taxon>
        <taxon>Bacteroidia</taxon>
        <taxon>Marinilabiliales</taxon>
        <taxon>Marinifilaceae</taxon>
        <taxon>Labilibaculum</taxon>
    </lineage>
</organism>
<evidence type="ECO:0000256" key="2">
    <source>
        <dbReference type="SAM" id="SignalP"/>
    </source>
</evidence>
<dbReference type="GO" id="GO:0003993">
    <property type="term" value="F:acid phosphatase activity"/>
    <property type="evidence" value="ECO:0007669"/>
    <property type="project" value="InterPro"/>
</dbReference>
<proteinExistence type="predicted"/>
<dbReference type="EMBL" id="AP018042">
    <property type="protein sequence ID" value="BAX78838.1"/>
    <property type="molecule type" value="Genomic_DNA"/>
</dbReference>
<dbReference type="InterPro" id="IPR029052">
    <property type="entry name" value="Metallo-depent_PP-like"/>
</dbReference>
<dbReference type="Gene3D" id="2.60.40.380">
    <property type="entry name" value="Purple acid phosphatase-like, N-terminal"/>
    <property type="match status" value="1"/>
</dbReference>
<dbReference type="OrthoDB" id="596345at2"/>
<name>A0A1Y1CEQ7_9BACT</name>
<keyword evidence="6" id="KW-1185">Reference proteome</keyword>
<dbReference type="AlphaFoldDB" id="A0A1Y1CEQ7"/>
<feature type="domain" description="Purple acid phosphatase N-terminal" evidence="4">
    <location>
        <begin position="37"/>
        <end position="125"/>
    </location>
</feature>
<dbReference type="SUPFAM" id="SSF49363">
    <property type="entry name" value="Purple acid phosphatase, N-terminal domain"/>
    <property type="match status" value="1"/>
</dbReference>
<evidence type="ECO:0000313" key="6">
    <source>
        <dbReference type="Proteomes" id="UP000218267"/>
    </source>
</evidence>
<evidence type="ECO:0008006" key="7">
    <source>
        <dbReference type="Google" id="ProtNLM"/>
    </source>
</evidence>
<evidence type="ECO:0000259" key="4">
    <source>
        <dbReference type="Pfam" id="PF16656"/>
    </source>
</evidence>
<dbReference type="InterPro" id="IPR015914">
    <property type="entry name" value="PAPs_N"/>
</dbReference>
<dbReference type="Gene3D" id="3.60.21.10">
    <property type="match status" value="1"/>
</dbReference>
<dbReference type="Proteomes" id="UP000218267">
    <property type="component" value="Chromosome"/>
</dbReference>
<sequence length="386" mass="44550">MILSLKKMILLCLIFLSFFNAKAIEITHGPYLQKAGTNDLAILWHTNKKGFSYIEYGENKLDLISKASIHGQFDANNSFHKIILTDLKPDTKYQYRVLTVDILKMAPYRVIYGDTIKSEIFSFTTQNKVFETFSFCTVNDIHGRSDVLDSLLKVGVKTNPDFYFFNGDMINDFTDENQLFNGFLDVSVKRFASEKPFVYVRGNHETRGSESRNLGAFLHFDDGKYYRAFTHKGVNFIILDSGEDKEDSNKYYYGLADFDSYRSEQEKWLQAYVKTSEYVNAKYRIVLLHMPFISQEFYDGEYVTPSHGIQDSQKKWAPHLKDIDLLVAAHTHEYSFLKVGEDNNQFPILINDDESIVKVEITPKGLKFVVTGTKGNIIDQKFIPKK</sequence>
<dbReference type="PANTHER" id="PTHR22953">
    <property type="entry name" value="ACID PHOSPHATASE RELATED"/>
    <property type="match status" value="1"/>
</dbReference>
<evidence type="ECO:0000256" key="1">
    <source>
        <dbReference type="ARBA" id="ARBA00022729"/>
    </source>
</evidence>
<reference evidence="5 6" key="1">
    <citation type="journal article" date="2018" name="Mar. Genomics">
        <title>Complete genome sequence of Marinifilaceae bacterium strain SPP2, isolated from the Antarctic marine sediment.</title>
        <authorList>
            <person name="Watanabe M."/>
            <person name="Kojima H."/>
            <person name="Fukui M."/>
        </authorList>
    </citation>
    <scope>NUCLEOTIDE SEQUENCE [LARGE SCALE GENOMIC DNA]</scope>
    <source>
        <strain evidence="5 6">SPP2</strain>
    </source>
</reference>
<dbReference type="PANTHER" id="PTHR22953:SF153">
    <property type="entry name" value="PURPLE ACID PHOSPHATASE"/>
    <property type="match status" value="1"/>
</dbReference>
<dbReference type="KEGG" id="mbas:ALGA_0445"/>
<evidence type="ECO:0000259" key="3">
    <source>
        <dbReference type="Pfam" id="PF00149"/>
    </source>
</evidence>